<sequence length="157" mass="17043">MHVDKVVKEQQTADKETFFADQGVGKPSLLPCYGKAMLTGEECFNGAEWGFDDPVVDVDDESQVWVAKAMARIQGMQGFLPLPMPFEESTGEDMPLSALDDQLPQVALHKDNDVVESSLAVGGETCDAKAFQDVHACVGRGGGSCMQFFEGLCYQDL</sequence>
<name>A0A9D4VF11_ADICA</name>
<evidence type="ECO:0000313" key="1">
    <source>
        <dbReference type="EMBL" id="KAI5084845.1"/>
    </source>
</evidence>
<organism evidence="1 2">
    <name type="scientific">Adiantum capillus-veneris</name>
    <name type="common">Maidenhair fern</name>
    <dbReference type="NCBI Taxonomy" id="13818"/>
    <lineage>
        <taxon>Eukaryota</taxon>
        <taxon>Viridiplantae</taxon>
        <taxon>Streptophyta</taxon>
        <taxon>Embryophyta</taxon>
        <taxon>Tracheophyta</taxon>
        <taxon>Polypodiopsida</taxon>
        <taxon>Polypodiidae</taxon>
        <taxon>Polypodiales</taxon>
        <taxon>Pteridineae</taxon>
        <taxon>Pteridaceae</taxon>
        <taxon>Vittarioideae</taxon>
        <taxon>Adiantum</taxon>
    </lineage>
</organism>
<evidence type="ECO:0000313" key="2">
    <source>
        <dbReference type="Proteomes" id="UP000886520"/>
    </source>
</evidence>
<keyword evidence="2" id="KW-1185">Reference proteome</keyword>
<reference evidence="1" key="1">
    <citation type="submission" date="2021-01" db="EMBL/GenBank/DDBJ databases">
        <title>Adiantum capillus-veneris genome.</title>
        <authorList>
            <person name="Fang Y."/>
            <person name="Liao Q."/>
        </authorList>
    </citation>
    <scope>NUCLEOTIDE SEQUENCE</scope>
    <source>
        <strain evidence="1">H3</strain>
        <tissue evidence="1">Leaf</tissue>
    </source>
</reference>
<accession>A0A9D4VF11</accession>
<proteinExistence type="predicted"/>
<gene>
    <name evidence="1" type="ORF">GOP47_0001014</name>
</gene>
<comment type="caution">
    <text evidence="1">The sequence shown here is derived from an EMBL/GenBank/DDBJ whole genome shotgun (WGS) entry which is preliminary data.</text>
</comment>
<protein>
    <submittedName>
        <fullName evidence="1">Uncharacterized protein</fullName>
    </submittedName>
</protein>
<dbReference type="Proteomes" id="UP000886520">
    <property type="component" value="Chromosome 1"/>
</dbReference>
<dbReference type="EMBL" id="JABFUD020000001">
    <property type="protein sequence ID" value="KAI5084845.1"/>
    <property type="molecule type" value="Genomic_DNA"/>
</dbReference>
<dbReference type="AlphaFoldDB" id="A0A9D4VF11"/>